<dbReference type="InterPro" id="IPR050884">
    <property type="entry name" value="CNP_phosphodiesterase-III"/>
</dbReference>
<dbReference type="PANTHER" id="PTHR42988:SF2">
    <property type="entry name" value="CYCLIC NUCLEOTIDE PHOSPHODIESTERASE CBUA0032-RELATED"/>
    <property type="match status" value="1"/>
</dbReference>
<dbReference type="Proteomes" id="UP001597474">
    <property type="component" value="Unassembled WGS sequence"/>
</dbReference>
<evidence type="ECO:0000313" key="7">
    <source>
        <dbReference type="Proteomes" id="UP001597474"/>
    </source>
</evidence>
<organism evidence="6 7">
    <name type="scientific">Sulfitobacter aestuarii</name>
    <dbReference type="NCBI Taxonomy" id="2161676"/>
    <lineage>
        <taxon>Bacteria</taxon>
        <taxon>Pseudomonadati</taxon>
        <taxon>Pseudomonadota</taxon>
        <taxon>Alphaproteobacteria</taxon>
        <taxon>Rhodobacterales</taxon>
        <taxon>Roseobacteraceae</taxon>
        <taxon>Sulfitobacter</taxon>
    </lineage>
</organism>
<comment type="caution">
    <text evidence="6">The sequence shown here is derived from an EMBL/GenBank/DDBJ whole genome shotgun (WGS) entry which is preliminary data.</text>
</comment>
<proteinExistence type="inferred from homology"/>
<reference evidence="7" key="1">
    <citation type="journal article" date="2019" name="Int. J. Syst. Evol. Microbiol.">
        <title>The Global Catalogue of Microorganisms (GCM) 10K type strain sequencing project: providing services to taxonomists for standard genome sequencing and annotation.</title>
        <authorList>
            <consortium name="The Broad Institute Genomics Platform"/>
            <consortium name="The Broad Institute Genome Sequencing Center for Infectious Disease"/>
            <person name="Wu L."/>
            <person name="Ma J."/>
        </authorList>
    </citation>
    <scope>NUCLEOTIDE SEQUENCE [LARGE SCALE GENOMIC DNA]</scope>
    <source>
        <strain evidence="7">TISTR 2562</strain>
    </source>
</reference>
<dbReference type="InterPro" id="IPR004843">
    <property type="entry name" value="Calcineurin-like_PHP"/>
</dbReference>
<evidence type="ECO:0000256" key="2">
    <source>
        <dbReference type="ARBA" id="ARBA00022801"/>
    </source>
</evidence>
<protein>
    <submittedName>
        <fullName evidence="6">Metallophosphoesterase family protein</fullName>
        <ecNumber evidence="6">3.1.-.-</ecNumber>
    </submittedName>
</protein>
<evidence type="ECO:0000256" key="3">
    <source>
        <dbReference type="ARBA" id="ARBA00023004"/>
    </source>
</evidence>
<name>A0ABW5U6X3_9RHOB</name>
<dbReference type="GO" id="GO:0016787">
    <property type="term" value="F:hydrolase activity"/>
    <property type="evidence" value="ECO:0007669"/>
    <property type="project" value="UniProtKB-KW"/>
</dbReference>
<accession>A0ABW5U6X3</accession>
<evidence type="ECO:0000256" key="4">
    <source>
        <dbReference type="ARBA" id="ARBA00025742"/>
    </source>
</evidence>
<dbReference type="EMBL" id="JBHUMP010000030">
    <property type="protein sequence ID" value="MFD2741550.1"/>
    <property type="molecule type" value="Genomic_DNA"/>
</dbReference>
<feature type="domain" description="Calcineurin-like phosphoesterase" evidence="5">
    <location>
        <begin position="3"/>
        <end position="195"/>
    </location>
</feature>
<evidence type="ECO:0000259" key="5">
    <source>
        <dbReference type="Pfam" id="PF00149"/>
    </source>
</evidence>
<dbReference type="InterPro" id="IPR029052">
    <property type="entry name" value="Metallo-depent_PP-like"/>
</dbReference>
<dbReference type="SUPFAM" id="SSF56300">
    <property type="entry name" value="Metallo-dependent phosphatases"/>
    <property type="match status" value="1"/>
</dbReference>
<comment type="similarity">
    <text evidence="4">Belongs to the cyclic nucleotide phosphodiesterase class-III family.</text>
</comment>
<dbReference type="Pfam" id="PF00149">
    <property type="entry name" value="Metallophos"/>
    <property type="match status" value="1"/>
</dbReference>
<evidence type="ECO:0000313" key="6">
    <source>
        <dbReference type="EMBL" id="MFD2741550.1"/>
    </source>
</evidence>
<dbReference type="Gene3D" id="3.60.21.10">
    <property type="match status" value="1"/>
</dbReference>
<evidence type="ECO:0000256" key="1">
    <source>
        <dbReference type="ARBA" id="ARBA00022723"/>
    </source>
</evidence>
<sequence length="268" mass="29168">MTRFIHLTDLHISHPDAGDDTLHSDTPGNLQGAVALINAMPVPPEFVVVSGDLTNRGDGPSYALLRRLLAPLRPPLLLALGNHDDRAVFHRVFRETRGEAPYCHDSLQGGLHVIVLDTLVPRKISGALCAGQFDFLSAALARHEAAPKLLVLHHPPKIDPLGPEWACLDGASTERLAGLLRGRRVAGILSGHIHIDRVSHWHNIPLVISRGLHSTIDMLEPKDLRIVEGTGMAICDWRDSGLSVSFLPLSPAARELVVVDHRHLKNSG</sequence>
<dbReference type="EC" id="3.1.-.-" evidence="6"/>
<dbReference type="PANTHER" id="PTHR42988">
    <property type="entry name" value="PHOSPHOHYDROLASE"/>
    <property type="match status" value="1"/>
</dbReference>
<keyword evidence="3" id="KW-0408">Iron</keyword>
<keyword evidence="1" id="KW-0479">Metal-binding</keyword>
<keyword evidence="7" id="KW-1185">Reference proteome</keyword>
<keyword evidence="2 6" id="KW-0378">Hydrolase</keyword>
<dbReference type="RefSeq" id="WP_386375977.1">
    <property type="nucleotide sequence ID" value="NZ_JBHUMP010000030.1"/>
</dbReference>
<gene>
    <name evidence="6" type="ORF">ACFSUD_18440</name>
</gene>